<dbReference type="SUPFAM" id="SSF52540">
    <property type="entry name" value="P-loop containing nucleoside triphosphate hydrolases"/>
    <property type="match status" value="1"/>
</dbReference>
<dbReference type="InterPro" id="IPR027417">
    <property type="entry name" value="P-loop_NTPase"/>
</dbReference>
<dbReference type="Proteomes" id="UP000813444">
    <property type="component" value="Unassembled WGS sequence"/>
</dbReference>
<evidence type="ECO:0000313" key="2">
    <source>
        <dbReference type="EMBL" id="KAH7324325.1"/>
    </source>
</evidence>
<gene>
    <name evidence="2" type="ORF">B0I35DRAFT_406145</name>
</gene>
<sequence>MGGAAQTCCPPPGSVVVNLRRLMLQSVAYYWIICEGAHFPKNPTSTYSVPDSINTDEVRGYQARHPDDGDGLEALMEHSLALDKAMNAMEPEENPDLDDISTRYGFSDGKIYPNAWVLGKVLEHKAAGESVLIYATHLLTCMIINSILDTAGVRTLLVSSQQKPAERRVAMDRFNHPASGFDALITSSKLSCYRLDFHHCCWVGILIEMPSTFNDKVQTFGRTWRGRLSSRTRLQIFTSLRHASTPVKDVLGFCELIWRPEWPFQPDTDWDIFHVVIFASSPSSGVFFDLAPG</sequence>
<accession>A0A8K0SWT6</accession>
<dbReference type="Pfam" id="PF00271">
    <property type="entry name" value="Helicase_C"/>
    <property type="match status" value="1"/>
</dbReference>
<evidence type="ECO:0000259" key="1">
    <source>
        <dbReference type="Pfam" id="PF00271"/>
    </source>
</evidence>
<dbReference type="AlphaFoldDB" id="A0A8K0SWT6"/>
<dbReference type="EMBL" id="JAGPNK010000003">
    <property type="protein sequence ID" value="KAH7324325.1"/>
    <property type="molecule type" value="Genomic_DNA"/>
</dbReference>
<dbReference type="Gene3D" id="3.40.50.300">
    <property type="entry name" value="P-loop containing nucleotide triphosphate hydrolases"/>
    <property type="match status" value="1"/>
</dbReference>
<name>A0A8K0SWT6_9HYPO</name>
<reference evidence="2" key="1">
    <citation type="journal article" date="2021" name="Nat. Commun.">
        <title>Genetic determinants of endophytism in the Arabidopsis root mycobiome.</title>
        <authorList>
            <person name="Mesny F."/>
            <person name="Miyauchi S."/>
            <person name="Thiergart T."/>
            <person name="Pickel B."/>
            <person name="Atanasova L."/>
            <person name="Karlsson M."/>
            <person name="Huettel B."/>
            <person name="Barry K.W."/>
            <person name="Haridas S."/>
            <person name="Chen C."/>
            <person name="Bauer D."/>
            <person name="Andreopoulos W."/>
            <person name="Pangilinan J."/>
            <person name="LaButti K."/>
            <person name="Riley R."/>
            <person name="Lipzen A."/>
            <person name="Clum A."/>
            <person name="Drula E."/>
            <person name="Henrissat B."/>
            <person name="Kohler A."/>
            <person name="Grigoriev I.V."/>
            <person name="Martin F.M."/>
            <person name="Hacquard S."/>
        </authorList>
    </citation>
    <scope>NUCLEOTIDE SEQUENCE</scope>
    <source>
        <strain evidence="2">MPI-CAGE-CH-0235</strain>
    </source>
</reference>
<evidence type="ECO:0000313" key="3">
    <source>
        <dbReference type="Proteomes" id="UP000813444"/>
    </source>
</evidence>
<protein>
    <recommendedName>
        <fullName evidence="1">Helicase C-terminal domain-containing protein</fullName>
    </recommendedName>
</protein>
<feature type="domain" description="Helicase C-terminal" evidence="1">
    <location>
        <begin position="118"/>
        <end position="226"/>
    </location>
</feature>
<proteinExistence type="predicted"/>
<comment type="caution">
    <text evidence="2">The sequence shown here is derived from an EMBL/GenBank/DDBJ whole genome shotgun (WGS) entry which is preliminary data.</text>
</comment>
<keyword evidence="3" id="KW-1185">Reference proteome</keyword>
<organism evidence="2 3">
    <name type="scientific">Stachybotrys elegans</name>
    <dbReference type="NCBI Taxonomy" id="80388"/>
    <lineage>
        <taxon>Eukaryota</taxon>
        <taxon>Fungi</taxon>
        <taxon>Dikarya</taxon>
        <taxon>Ascomycota</taxon>
        <taxon>Pezizomycotina</taxon>
        <taxon>Sordariomycetes</taxon>
        <taxon>Hypocreomycetidae</taxon>
        <taxon>Hypocreales</taxon>
        <taxon>Stachybotryaceae</taxon>
        <taxon>Stachybotrys</taxon>
    </lineage>
</organism>
<dbReference type="InterPro" id="IPR001650">
    <property type="entry name" value="Helicase_C-like"/>
</dbReference>